<dbReference type="Gene3D" id="3.40.30.10">
    <property type="entry name" value="Glutaredoxin"/>
    <property type="match status" value="1"/>
</dbReference>
<dbReference type="Proteomes" id="UP000218113">
    <property type="component" value="Unassembled WGS sequence"/>
</dbReference>
<accession>A0A2A4SQ13</accession>
<dbReference type="AlphaFoldDB" id="A0A2A4SQ13"/>
<proteinExistence type="predicted"/>
<dbReference type="GO" id="GO:0005975">
    <property type="term" value="P:carbohydrate metabolic process"/>
    <property type="evidence" value="ECO:0007669"/>
    <property type="project" value="InterPro"/>
</dbReference>
<dbReference type="PANTHER" id="PTHR42899">
    <property type="entry name" value="SPERMATOGENESIS-ASSOCIATED PROTEIN 20"/>
    <property type="match status" value="1"/>
</dbReference>
<dbReference type="SUPFAM" id="SSF48208">
    <property type="entry name" value="Six-hairpin glycosidases"/>
    <property type="match status" value="1"/>
</dbReference>
<evidence type="ECO:0000259" key="1">
    <source>
        <dbReference type="Pfam" id="PF03190"/>
    </source>
</evidence>
<dbReference type="Gene3D" id="1.50.10.20">
    <property type="match status" value="1"/>
</dbReference>
<feature type="domain" description="Spermatogenesis-associated protein 20-like TRX" evidence="1">
    <location>
        <begin position="10"/>
        <end position="171"/>
    </location>
</feature>
<dbReference type="CDD" id="cd02955">
    <property type="entry name" value="SSP411"/>
    <property type="match status" value="1"/>
</dbReference>
<dbReference type="InterPro" id="IPR008928">
    <property type="entry name" value="6-hairpin_glycosidase_sf"/>
</dbReference>
<dbReference type="SUPFAM" id="SSF52833">
    <property type="entry name" value="Thioredoxin-like"/>
    <property type="match status" value="1"/>
</dbReference>
<evidence type="ECO:0000313" key="3">
    <source>
        <dbReference type="Proteomes" id="UP000218113"/>
    </source>
</evidence>
<dbReference type="InterPro" id="IPR024705">
    <property type="entry name" value="Ssp411"/>
</dbReference>
<protein>
    <submittedName>
        <fullName evidence="2">Thioredoxin domain-containing protein</fullName>
    </submittedName>
</protein>
<name>A0A2A4SQ13_9DELT</name>
<comment type="caution">
    <text evidence="2">The sequence shown here is derived from an EMBL/GenBank/DDBJ whole genome shotgun (WGS) entry which is preliminary data.</text>
</comment>
<dbReference type="PIRSF" id="PIRSF006402">
    <property type="entry name" value="UCP006402_thioredoxin"/>
    <property type="match status" value="1"/>
</dbReference>
<dbReference type="InterPro" id="IPR004879">
    <property type="entry name" value="Ssp411-like_TRX"/>
</dbReference>
<dbReference type="EMBL" id="NVSR01000143">
    <property type="protein sequence ID" value="PCI23506.1"/>
    <property type="molecule type" value="Genomic_DNA"/>
</dbReference>
<evidence type="ECO:0000313" key="2">
    <source>
        <dbReference type="EMBL" id="PCI23506.1"/>
    </source>
</evidence>
<dbReference type="PANTHER" id="PTHR42899:SF1">
    <property type="entry name" value="SPERMATOGENESIS-ASSOCIATED PROTEIN 20"/>
    <property type="match status" value="1"/>
</dbReference>
<dbReference type="Gene3D" id="1.50.10.10">
    <property type="match status" value="1"/>
</dbReference>
<reference evidence="3" key="1">
    <citation type="submission" date="2017-08" db="EMBL/GenBank/DDBJ databases">
        <title>A dynamic microbial community with high functional redundancy inhabits the cold, oxic subseafloor aquifer.</title>
        <authorList>
            <person name="Tully B.J."/>
            <person name="Wheat C.G."/>
            <person name="Glazer B.T."/>
            <person name="Huber J.A."/>
        </authorList>
    </citation>
    <scope>NUCLEOTIDE SEQUENCE [LARGE SCALE GENOMIC DNA]</scope>
</reference>
<dbReference type="InterPro" id="IPR036249">
    <property type="entry name" value="Thioredoxin-like_sf"/>
</dbReference>
<dbReference type="Pfam" id="PF03190">
    <property type="entry name" value="Thioredox_DsbH"/>
    <property type="match status" value="1"/>
</dbReference>
<gene>
    <name evidence="2" type="ORF">COB67_12730</name>
</gene>
<dbReference type="InterPro" id="IPR012341">
    <property type="entry name" value="6hp_glycosidase-like_sf"/>
</dbReference>
<sequence length="699" mass="80389">MLTQTAPDYTNRLIHEKSPYLLQHAHNPVDWFPWGKEALEKAQREEKMIFVSIGYATCHWCHVMEKESFENTMIAALLNGNFICIKVDREERPDLDRIYMEALQSLQQSGGWPLNMFLTPQGKPFSGGTYFPLENKYGRSSFPHVLQNIIKYWETEKSEIYSTADKITEYIRQKSNVTAEPDTQVDPSCELNTFDSLAEAFDEKHGGFLLQEQNKFPSNLCLQFLLRYYHQTGEPKALEMVEKTLREMLAGGIYDQIGGGISRYSTDQKWLIPHFEKMLYDNALLVWSLVELFQITGEELYQQAAEDILNYLERDMLSPEGHFYSAEDADTEGVEGKYYVWSKQEIMANLGPELGRIACKFWGVSNEGNFENGLNVLHQSLPLDELALQEKCSLEEIQKKLTQIRQRLWRVRLERERPLCDDKVLTSWNALAISAFARASRVFYRPRYEKIAIKAAEFLFSNLFDESDRLLRRYRKGQAKIPAFLNDYSQLAVACLDLYEATYELKWFRRATELMDQVNHLFQQEKGPYFDTGSDTEELLIHSSDGYDGVVPSGNSMAAIAFLKLDAYGCDGGHLENAQRILVSFEKHLKQIGLNFSAMLCAYHMQQSPSQQVIIMGLRGEEDTEELLAISRTRFYPNMVTVFVDKEHLEEVAALIPIVRGKSLVNDRGTAYLCINQSCQKPIHLAFELEDQLAASIDL</sequence>
<organism evidence="2 3">
    <name type="scientific">SAR324 cluster bacterium</name>
    <dbReference type="NCBI Taxonomy" id="2024889"/>
    <lineage>
        <taxon>Bacteria</taxon>
        <taxon>Deltaproteobacteria</taxon>
        <taxon>SAR324 cluster</taxon>
    </lineage>
</organism>